<dbReference type="InterPro" id="IPR013830">
    <property type="entry name" value="SGNH_hydro"/>
</dbReference>
<name>A0A382L773_9ZZZZ</name>
<evidence type="ECO:0000259" key="1">
    <source>
        <dbReference type="Pfam" id="PF13472"/>
    </source>
</evidence>
<feature type="domain" description="SGNH hydrolase-type esterase" evidence="1">
    <location>
        <begin position="159"/>
        <end position="328"/>
    </location>
</feature>
<sequence length="337" mass="37758">MKPFIPLLIFVGTTGLAQGQAPVESKAEIKDGVIYFFQKAPKHSFITRNQIDEKQLWVSGTHRHGKTRQIVIHNEEGGRGKGVITTVRFHYPFGDASANWNRGVKRTGDIVTVKMMAGAKLIGDILDPLEDHENILKLRKKLGVSDPADSNLPVVYCSGDSICGGYWPYLEAALQSVANVYHQAEVAKDNPKTRPKLSNNGHAHLAHGFLVEAYKNERFQPDFLLVNFGLHMLSNNPQSQEKYGGWVNKFIAYAKTKETKLIFVTTTPYRFRLGSNKLVIKYNAMVHKAASDNKVPIVDLHSATLNMIKELGLDKVYKTDGVHFTEEARKRQAEFIA</sequence>
<dbReference type="AlphaFoldDB" id="A0A382L773"/>
<dbReference type="SUPFAM" id="SSF52266">
    <property type="entry name" value="SGNH hydrolase"/>
    <property type="match status" value="1"/>
</dbReference>
<gene>
    <name evidence="2" type="ORF">METZ01_LOCUS285648</name>
</gene>
<feature type="non-terminal residue" evidence="2">
    <location>
        <position position="337"/>
    </location>
</feature>
<proteinExistence type="predicted"/>
<dbReference type="CDD" id="cd00229">
    <property type="entry name" value="SGNH_hydrolase"/>
    <property type="match status" value="1"/>
</dbReference>
<evidence type="ECO:0000313" key="2">
    <source>
        <dbReference type="EMBL" id="SVC32794.1"/>
    </source>
</evidence>
<dbReference type="EMBL" id="UINC01085341">
    <property type="protein sequence ID" value="SVC32794.1"/>
    <property type="molecule type" value="Genomic_DNA"/>
</dbReference>
<organism evidence="2">
    <name type="scientific">marine metagenome</name>
    <dbReference type="NCBI Taxonomy" id="408172"/>
    <lineage>
        <taxon>unclassified sequences</taxon>
        <taxon>metagenomes</taxon>
        <taxon>ecological metagenomes</taxon>
    </lineage>
</organism>
<protein>
    <recommendedName>
        <fullName evidence="1">SGNH hydrolase-type esterase domain-containing protein</fullName>
    </recommendedName>
</protein>
<dbReference type="InterPro" id="IPR036514">
    <property type="entry name" value="SGNH_hydro_sf"/>
</dbReference>
<reference evidence="2" key="1">
    <citation type="submission" date="2018-05" db="EMBL/GenBank/DDBJ databases">
        <authorList>
            <person name="Lanie J.A."/>
            <person name="Ng W.-L."/>
            <person name="Kazmierczak K.M."/>
            <person name="Andrzejewski T.M."/>
            <person name="Davidsen T.M."/>
            <person name="Wayne K.J."/>
            <person name="Tettelin H."/>
            <person name="Glass J.I."/>
            <person name="Rusch D."/>
            <person name="Podicherti R."/>
            <person name="Tsui H.-C.T."/>
            <person name="Winkler M.E."/>
        </authorList>
    </citation>
    <scope>NUCLEOTIDE SEQUENCE</scope>
</reference>
<accession>A0A382L773</accession>
<dbReference type="Pfam" id="PF13472">
    <property type="entry name" value="Lipase_GDSL_2"/>
    <property type="match status" value="1"/>
</dbReference>
<dbReference type="Gene3D" id="3.40.50.1110">
    <property type="entry name" value="SGNH hydrolase"/>
    <property type="match status" value="1"/>
</dbReference>